<evidence type="ECO:0000313" key="7">
    <source>
        <dbReference type="EMBL" id="KAJ9148787.1"/>
    </source>
</evidence>
<feature type="compositionally biased region" description="Low complexity" evidence="5">
    <location>
        <begin position="111"/>
        <end position="122"/>
    </location>
</feature>
<evidence type="ECO:0000256" key="5">
    <source>
        <dbReference type="SAM" id="MobiDB-lite"/>
    </source>
</evidence>
<dbReference type="GO" id="GO:0003677">
    <property type="term" value="F:DNA binding"/>
    <property type="evidence" value="ECO:0007669"/>
    <property type="project" value="InterPro"/>
</dbReference>
<evidence type="ECO:0000256" key="3">
    <source>
        <dbReference type="ARBA" id="ARBA00023163"/>
    </source>
</evidence>
<evidence type="ECO:0000313" key="8">
    <source>
        <dbReference type="Proteomes" id="UP001174691"/>
    </source>
</evidence>
<evidence type="ECO:0000256" key="4">
    <source>
        <dbReference type="ARBA" id="ARBA00023242"/>
    </source>
</evidence>
<dbReference type="CDD" id="cd12148">
    <property type="entry name" value="fungal_TF_MHR"/>
    <property type="match status" value="1"/>
</dbReference>
<feature type="domain" description="Zn(2)-C6 fungal-type" evidence="6">
    <location>
        <begin position="37"/>
        <end position="68"/>
    </location>
</feature>
<gene>
    <name evidence="7" type="ORF">NKR19_g5914</name>
</gene>
<dbReference type="Gene3D" id="4.10.240.10">
    <property type="entry name" value="Zn(2)-C6 fungal-type DNA-binding domain"/>
    <property type="match status" value="1"/>
</dbReference>
<dbReference type="PANTHER" id="PTHR47840:SF1">
    <property type="entry name" value="ZN(II)2CYS6 TRANSCRIPTION FACTOR (EUROFUNG)"/>
    <property type="match status" value="1"/>
</dbReference>
<dbReference type="EMBL" id="JANBVN010000085">
    <property type="protein sequence ID" value="KAJ9148787.1"/>
    <property type="molecule type" value="Genomic_DNA"/>
</dbReference>
<evidence type="ECO:0000259" key="6">
    <source>
        <dbReference type="PROSITE" id="PS00463"/>
    </source>
</evidence>
<protein>
    <submittedName>
        <fullName evidence="7">C6 zinc finger domain protein</fullName>
    </submittedName>
</protein>
<evidence type="ECO:0000256" key="2">
    <source>
        <dbReference type="ARBA" id="ARBA00023015"/>
    </source>
</evidence>
<dbReference type="InterPro" id="IPR036864">
    <property type="entry name" value="Zn2-C6_fun-type_DNA-bd_sf"/>
</dbReference>
<comment type="caution">
    <text evidence="7">The sequence shown here is derived from an EMBL/GenBank/DDBJ whole genome shotgun (WGS) entry which is preliminary data.</text>
</comment>
<dbReference type="CDD" id="cd00067">
    <property type="entry name" value="GAL4"/>
    <property type="match status" value="1"/>
</dbReference>
<dbReference type="PROSITE" id="PS00463">
    <property type="entry name" value="ZN2_CY6_FUNGAL_1"/>
    <property type="match status" value="1"/>
</dbReference>
<keyword evidence="2" id="KW-0805">Transcription regulation</keyword>
<dbReference type="Pfam" id="PF00172">
    <property type="entry name" value="Zn_clus"/>
    <property type="match status" value="1"/>
</dbReference>
<feature type="region of interest" description="Disordered" evidence="5">
    <location>
        <begin position="106"/>
        <end position="135"/>
    </location>
</feature>
<keyword evidence="1" id="KW-0479">Metal-binding</keyword>
<reference evidence="7" key="1">
    <citation type="submission" date="2022-07" db="EMBL/GenBank/DDBJ databases">
        <title>Fungi with potential for degradation of polypropylene.</title>
        <authorList>
            <person name="Gostincar C."/>
        </authorList>
    </citation>
    <scope>NUCLEOTIDE SEQUENCE</scope>
    <source>
        <strain evidence="7">EXF-13287</strain>
    </source>
</reference>
<name>A0AA38VRM0_9PEZI</name>
<dbReference type="AlphaFoldDB" id="A0AA38VRM0"/>
<dbReference type="Proteomes" id="UP001174691">
    <property type="component" value="Unassembled WGS sequence"/>
</dbReference>
<keyword evidence="8" id="KW-1185">Reference proteome</keyword>
<proteinExistence type="predicted"/>
<dbReference type="GO" id="GO:0008270">
    <property type="term" value="F:zinc ion binding"/>
    <property type="evidence" value="ECO:0007669"/>
    <property type="project" value="InterPro"/>
</dbReference>
<dbReference type="InterPro" id="IPR007219">
    <property type="entry name" value="XnlR_reg_dom"/>
</dbReference>
<dbReference type="SMART" id="SM00906">
    <property type="entry name" value="Fungal_trans"/>
    <property type="match status" value="1"/>
</dbReference>
<sequence length="666" mass="73908">MTSYDGEDSATAPPSPNAGPEQEIPAKRRKLRKGTRSCWECKRRKTKCIFVSSDEAACIGCEHRRVPCVTQELPEDVAQVNKGNRYLSDRLSRVEDFMKEYLTSKDDVGTSSRAPKASSSRAHGNPVREQNSPTLAADSADDLCPVYIETARRYLWAAFPTGHDAEILHRECSTPSLYTKLVNTQPHSKLTREALSAAQPARGLPTAHTHPVILAKYMLVFAITLQSPTGRRITGFSESQSALKHRLFAAATTWATTQPKMHGTLECLLCIILEGVFEINSGNLRRAWAVYRRAMAVAQLMGMHRSPMPRLKRIDTEIEADPDFVWFRIVYMDRYLSLLLGSPQGTSDTSIGAQSVLQNEPPLGRFERQLTAIASRILERNESPLITSAQVYYYGLLIQLHLPYMMGIGGNTAHEYSKMTCVNAGREIMTRFIAHRTFNPVSSCSRPVDFFALLAGMTLLLAHLDAHHHREAVNFLAHQRLGDRAMLEEALERMDIISKANKDSITDKSAKLIRQLLDVEADAALGNNYTAGTVKGYADTEDGRDSPGLQLQIPYIGVIRIARQRATSQELPQPVPVLAVDHIFSFPPHATPMDLHTLGPINGPSEAVGYQDLIQNYPPDSGALPSHDELFPHVTANMDEWTFQGVDTAFFDSLMRGTPGIDASEK</sequence>
<dbReference type="GO" id="GO:0000981">
    <property type="term" value="F:DNA-binding transcription factor activity, RNA polymerase II-specific"/>
    <property type="evidence" value="ECO:0007669"/>
    <property type="project" value="InterPro"/>
</dbReference>
<feature type="region of interest" description="Disordered" evidence="5">
    <location>
        <begin position="1"/>
        <end position="29"/>
    </location>
</feature>
<dbReference type="InterPro" id="IPR001138">
    <property type="entry name" value="Zn2Cys6_DnaBD"/>
</dbReference>
<keyword evidence="4" id="KW-0539">Nucleus</keyword>
<organism evidence="7 8">
    <name type="scientific">Coniochaeta hoffmannii</name>
    <dbReference type="NCBI Taxonomy" id="91930"/>
    <lineage>
        <taxon>Eukaryota</taxon>
        <taxon>Fungi</taxon>
        <taxon>Dikarya</taxon>
        <taxon>Ascomycota</taxon>
        <taxon>Pezizomycotina</taxon>
        <taxon>Sordariomycetes</taxon>
        <taxon>Sordariomycetidae</taxon>
        <taxon>Coniochaetales</taxon>
        <taxon>Coniochaetaceae</taxon>
        <taxon>Coniochaeta</taxon>
    </lineage>
</organism>
<dbReference type="PANTHER" id="PTHR47840">
    <property type="entry name" value="ZN(II)2CYS6 TRANSCRIPTION FACTOR (EUROFUNG)-RELATED"/>
    <property type="match status" value="1"/>
</dbReference>
<keyword evidence="3" id="KW-0804">Transcription</keyword>
<dbReference type="SMART" id="SM00066">
    <property type="entry name" value="GAL4"/>
    <property type="match status" value="1"/>
</dbReference>
<dbReference type="Pfam" id="PF04082">
    <property type="entry name" value="Fungal_trans"/>
    <property type="match status" value="1"/>
</dbReference>
<evidence type="ECO:0000256" key="1">
    <source>
        <dbReference type="ARBA" id="ARBA00022723"/>
    </source>
</evidence>
<dbReference type="GO" id="GO:0006351">
    <property type="term" value="P:DNA-templated transcription"/>
    <property type="evidence" value="ECO:0007669"/>
    <property type="project" value="InterPro"/>
</dbReference>
<dbReference type="SUPFAM" id="SSF57701">
    <property type="entry name" value="Zn2/Cys6 DNA-binding domain"/>
    <property type="match status" value="1"/>
</dbReference>
<accession>A0AA38VRM0</accession>